<accession>A0A0E0M7S9</accession>
<keyword evidence="3" id="KW-1185">Reference proteome</keyword>
<dbReference type="HOGENOM" id="CLU_1734435_0_0_1"/>
<protein>
    <submittedName>
        <fullName evidence="2">Uncharacterized protein</fullName>
    </submittedName>
</protein>
<dbReference type="Proteomes" id="UP000026962">
    <property type="component" value="Chromosome 10"/>
</dbReference>
<reference evidence="2" key="1">
    <citation type="submission" date="2015-04" db="UniProtKB">
        <authorList>
            <consortium name="EnsemblPlants"/>
        </authorList>
    </citation>
    <scope>IDENTIFICATION</scope>
</reference>
<feature type="region of interest" description="Disordered" evidence="1">
    <location>
        <begin position="11"/>
        <end position="45"/>
    </location>
</feature>
<organism evidence="2">
    <name type="scientific">Oryza punctata</name>
    <name type="common">Red rice</name>
    <dbReference type="NCBI Taxonomy" id="4537"/>
    <lineage>
        <taxon>Eukaryota</taxon>
        <taxon>Viridiplantae</taxon>
        <taxon>Streptophyta</taxon>
        <taxon>Embryophyta</taxon>
        <taxon>Tracheophyta</taxon>
        <taxon>Spermatophyta</taxon>
        <taxon>Magnoliopsida</taxon>
        <taxon>Liliopsida</taxon>
        <taxon>Poales</taxon>
        <taxon>Poaceae</taxon>
        <taxon>BOP clade</taxon>
        <taxon>Oryzoideae</taxon>
        <taxon>Oryzeae</taxon>
        <taxon>Oryzinae</taxon>
        <taxon>Oryza</taxon>
    </lineage>
</organism>
<dbReference type="EnsemblPlants" id="OPUNC10G08970.1">
    <property type="protein sequence ID" value="OPUNC10G08970.1"/>
    <property type="gene ID" value="OPUNC10G08970"/>
</dbReference>
<dbReference type="AlphaFoldDB" id="A0A0E0M7S9"/>
<evidence type="ECO:0000313" key="3">
    <source>
        <dbReference type="Proteomes" id="UP000026962"/>
    </source>
</evidence>
<reference evidence="2" key="2">
    <citation type="submission" date="2018-05" db="EMBL/GenBank/DDBJ databases">
        <title>OpunRS2 (Oryza punctata Reference Sequence Version 2).</title>
        <authorList>
            <person name="Zhang J."/>
            <person name="Kudrna D."/>
            <person name="Lee S."/>
            <person name="Talag J."/>
            <person name="Welchert J."/>
            <person name="Wing R.A."/>
        </authorList>
    </citation>
    <scope>NUCLEOTIDE SEQUENCE [LARGE SCALE GENOMIC DNA]</scope>
</reference>
<name>A0A0E0M7S9_ORYPU</name>
<dbReference type="Gramene" id="OPUNC10G08970.1">
    <property type="protein sequence ID" value="OPUNC10G08970.1"/>
    <property type="gene ID" value="OPUNC10G08970"/>
</dbReference>
<sequence>MLIVSPSLCRAAGAEPEEGGSGRRGVGGESAARPETVEDAGGGGEDIMAGAAAAAAAATAKGSRCISNSNDQAEKLGARGWSHAGALPNSPNFRWACNNDIQAAAATDVHYRPISITTSYDQLCSSGPELHRGRQSGNQPEKNAAGHNMIR</sequence>
<feature type="region of interest" description="Disordered" evidence="1">
    <location>
        <begin position="126"/>
        <end position="151"/>
    </location>
</feature>
<proteinExistence type="predicted"/>
<evidence type="ECO:0000313" key="2">
    <source>
        <dbReference type="EnsemblPlants" id="OPUNC10G08970.1"/>
    </source>
</evidence>
<evidence type="ECO:0000256" key="1">
    <source>
        <dbReference type="SAM" id="MobiDB-lite"/>
    </source>
</evidence>